<feature type="coiled-coil region" evidence="1">
    <location>
        <begin position="246"/>
        <end position="291"/>
    </location>
</feature>
<evidence type="ECO:0000313" key="4">
    <source>
        <dbReference type="Proteomes" id="UP001152561"/>
    </source>
</evidence>
<organism evidence="3 4">
    <name type="scientific">Anisodus acutangulus</name>
    <dbReference type="NCBI Taxonomy" id="402998"/>
    <lineage>
        <taxon>Eukaryota</taxon>
        <taxon>Viridiplantae</taxon>
        <taxon>Streptophyta</taxon>
        <taxon>Embryophyta</taxon>
        <taxon>Tracheophyta</taxon>
        <taxon>Spermatophyta</taxon>
        <taxon>Magnoliopsida</taxon>
        <taxon>eudicotyledons</taxon>
        <taxon>Gunneridae</taxon>
        <taxon>Pentapetalae</taxon>
        <taxon>asterids</taxon>
        <taxon>lamiids</taxon>
        <taxon>Solanales</taxon>
        <taxon>Solanaceae</taxon>
        <taxon>Solanoideae</taxon>
        <taxon>Hyoscyameae</taxon>
        <taxon>Anisodus</taxon>
    </lineage>
</organism>
<keyword evidence="4" id="KW-1185">Reference proteome</keyword>
<comment type="caution">
    <text evidence="3">The sequence shown here is derived from an EMBL/GenBank/DDBJ whole genome shotgun (WGS) entry which is preliminary data.</text>
</comment>
<feature type="region of interest" description="Disordered" evidence="2">
    <location>
        <begin position="83"/>
        <end position="102"/>
    </location>
</feature>
<feature type="compositionally biased region" description="Acidic residues" evidence="2">
    <location>
        <begin position="1"/>
        <end position="22"/>
    </location>
</feature>
<feature type="coiled-coil region" evidence="1">
    <location>
        <begin position="614"/>
        <end position="641"/>
    </location>
</feature>
<evidence type="ECO:0000256" key="2">
    <source>
        <dbReference type="SAM" id="MobiDB-lite"/>
    </source>
</evidence>
<dbReference type="PANTHER" id="PTHR34937:SF1">
    <property type="entry name" value="PARAMYOSIN"/>
    <property type="match status" value="1"/>
</dbReference>
<evidence type="ECO:0000256" key="1">
    <source>
        <dbReference type="SAM" id="Coils"/>
    </source>
</evidence>
<dbReference type="OrthoDB" id="1682775at2759"/>
<feature type="compositionally biased region" description="Basic and acidic residues" evidence="2">
    <location>
        <begin position="83"/>
        <end position="101"/>
    </location>
</feature>
<dbReference type="EMBL" id="JAJAGQ010000012">
    <property type="protein sequence ID" value="KAJ8548345.1"/>
    <property type="molecule type" value="Genomic_DNA"/>
</dbReference>
<evidence type="ECO:0000313" key="3">
    <source>
        <dbReference type="EMBL" id="KAJ8548345.1"/>
    </source>
</evidence>
<reference evidence="4" key="1">
    <citation type="journal article" date="2023" name="Proc. Natl. Acad. Sci. U.S.A.">
        <title>Genomic and structural basis for evolution of tropane alkaloid biosynthesis.</title>
        <authorList>
            <person name="Wanga Y.-J."/>
            <person name="Taina T."/>
            <person name="Yua J.-Y."/>
            <person name="Lia J."/>
            <person name="Xua B."/>
            <person name="Chenc J."/>
            <person name="D'Auriad J.C."/>
            <person name="Huanga J.-P."/>
            <person name="Huanga S.-X."/>
        </authorList>
    </citation>
    <scope>NUCLEOTIDE SEQUENCE [LARGE SCALE GENOMIC DNA]</scope>
    <source>
        <strain evidence="4">cv. KIB-2019</strain>
    </source>
</reference>
<feature type="region of interest" description="Disordered" evidence="2">
    <location>
        <begin position="1"/>
        <end position="37"/>
    </location>
</feature>
<protein>
    <submittedName>
        <fullName evidence="3">Uncharacterized protein</fullName>
    </submittedName>
</protein>
<feature type="coiled-coil region" evidence="1">
    <location>
        <begin position="477"/>
        <end position="585"/>
    </location>
</feature>
<gene>
    <name evidence="3" type="ORF">K7X08_030814</name>
</gene>
<proteinExistence type="predicted"/>
<dbReference type="PANTHER" id="PTHR34937">
    <property type="entry name" value="OS08G0559800 PROTEIN"/>
    <property type="match status" value="1"/>
</dbReference>
<dbReference type="InterPro" id="IPR040300">
    <property type="entry name" value="At3g49055-like"/>
</dbReference>
<dbReference type="Proteomes" id="UP001152561">
    <property type="component" value="Unassembled WGS sequence"/>
</dbReference>
<sequence length="688" mass="77429">MASAGEEDNDAVLSDVEADDPSPIDIINSSSPSPEDVSIEKFREILTELDREKQARLAAEESKSQLQVSFNRLRVLAHDAIKKRDEHSRQRDEALREKEEASTTVEKVTGELKEAIKQKDEFSKQLEEVKKAKDSMRTEMETAGSMLVTGIDKISGKVSQFKNFVAGGLPRSQKYTGLPAVAYGVIKRTNDVVEELLRQIESTAKSRNEAREQMDHRNYEIAIEVSQLESTISGLREEVAKKTSFVESLEKSVGEKDEKLSELERETCEKQKALESEVVELRDLVSEYEGKLSSSETKLEMQRSLLAEQLKYVTKIHKQICNAVKVVDARKASELSESLFVAQEMDMEENIRAVLAGLESIYEMSEFVVQKTKDLLEEKSHEVKSLNESVSQLVKEKEQIGSLLRSALSKRISVDLSSKTNELFKIAENGLREAGINYKFNNHVGDGKIPASDNKMHAANTEEDEVYALAGALENIIKQSQVEIIDLKHTVEELRAESSLLKEHVETQAKELSQWKQHVKELEEKERVANENVDGLMLDIAAAEEEITRWKVAAQQEAAAGKAVEQECAAQLSAVRQELEAAKDAVLESGKKLKFKEETADAAMAARDAAEKSLRLADLRASRLRDKVEELTRQLEELDGRETSTTGLNRPRYMCWPWQWLGLDFVGMRRVETQQEGANEMELSEPLL</sequence>
<feature type="coiled-coil region" evidence="1">
    <location>
        <begin position="369"/>
        <end position="396"/>
    </location>
</feature>
<accession>A0A9Q1RCD1</accession>
<keyword evidence="1" id="KW-0175">Coiled coil</keyword>
<dbReference type="AlphaFoldDB" id="A0A9Q1RCD1"/>
<feature type="compositionally biased region" description="Low complexity" evidence="2">
    <location>
        <begin position="23"/>
        <end position="34"/>
    </location>
</feature>
<name>A0A9Q1RCD1_9SOLA</name>